<feature type="domain" description="Peptidoglycan binding-like" evidence="3">
    <location>
        <begin position="30"/>
        <end position="84"/>
    </location>
</feature>
<dbReference type="InterPro" id="IPR036366">
    <property type="entry name" value="PGBDSf"/>
</dbReference>
<feature type="chain" id="PRO_5019467350" description="Peptidoglycan binding-like domain-containing protein" evidence="2">
    <location>
        <begin position="21"/>
        <end position="298"/>
    </location>
</feature>
<reference evidence="4 5" key="1">
    <citation type="journal article" date="2017" name="ISME J.">
        <title>Energy and carbon metabolisms in a deep terrestrial subsurface fluid microbial community.</title>
        <authorList>
            <person name="Momper L."/>
            <person name="Jungbluth S.P."/>
            <person name="Lee M.D."/>
            <person name="Amend J.P."/>
        </authorList>
    </citation>
    <scope>NUCLEOTIDE SEQUENCE [LARGE SCALE GENOMIC DNA]</scope>
    <source>
        <strain evidence="4">SURF_29</strain>
    </source>
</reference>
<protein>
    <recommendedName>
        <fullName evidence="3">Peptidoglycan binding-like domain-containing protein</fullName>
    </recommendedName>
</protein>
<gene>
    <name evidence="4" type="ORF">C4544_05265</name>
</gene>
<evidence type="ECO:0000259" key="3">
    <source>
        <dbReference type="Pfam" id="PF01471"/>
    </source>
</evidence>
<feature type="coiled-coil region" evidence="1">
    <location>
        <begin position="86"/>
        <end position="145"/>
    </location>
</feature>
<evidence type="ECO:0000256" key="2">
    <source>
        <dbReference type="SAM" id="SignalP"/>
    </source>
</evidence>
<dbReference type="SUPFAM" id="SSF47090">
    <property type="entry name" value="PGBD-like"/>
    <property type="match status" value="1"/>
</dbReference>
<name>A0A419DB94_9BACT</name>
<keyword evidence="1" id="KW-0175">Coiled coil</keyword>
<evidence type="ECO:0000313" key="4">
    <source>
        <dbReference type="EMBL" id="RJO60406.1"/>
    </source>
</evidence>
<organism evidence="4 5">
    <name type="scientific">candidate division WS5 bacterium</name>
    <dbReference type="NCBI Taxonomy" id="2093353"/>
    <lineage>
        <taxon>Bacteria</taxon>
        <taxon>candidate division WS5</taxon>
    </lineage>
</organism>
<keyword evidence="2" id="KW-0732">Signal</keyword>
<proteinExistence type="predicted"/>
<accession>A0A419DB94</accession>
<dbReference type="EMBL" id="QZJW01000046">
    <property type="protein sequence ID" value="RJO60406.1"/>
    <property type="molecule type" value="Genomic_DNA"/>
</dbReference>
<dbReference type="Proteomes" id="UP000285655">
    <property type="component" value="Unassembled WGS sequence"/>
</dbReference>
<evidence type="ECO:0000256" key="1">
    <source>
        <dbReference type="SAM" id="Coils"/>
    </source>
</evidence>
<evidence type="ECO:0000313" key="5">
    <source>
        <dbReference type="Proteomes" id="UP000285655"/>
    </source>
</evidence>
<comment type="caution">
    <text evidence="4">The sequence shown here is derived from an EMBL/GenBank/DDBJ whole genome shotgun (WGS) entry which is preliminary data.</text>
</comment>
<dbReference type="InterPro" id="IPR036365">
    <property type="entry name" value="PGBD-like_sf"/>
</dbReference>
<dbReference type="AlphaFoldDB" id="A0A419DB94"/>
<dbReference type="Gene3D" id="1.10.101.10">
    <property type="entry name" value="PGBD-like superfamily/PGBD"/>
    <property type="match status" value="1"/>
</dbReference>
<dbReference type="Pfam" id="PF01471">
    <property type="entry name" value="PG_binding_1"/>
    <property type="match status" value="1"/>
</dbReference>
<feature type="signal peptide" evidence="2">
    <location>
        <begin position="1"/>
        <end position="20"/>
    </location>
</feature>
<dbReference type="InterPro" id="IPR002477">
    <property type="entry name" value="Peptidoglycan-bd-like"/>
</dbReference>
<sequence length="298" mass="33082">MKYLKILILSALLLPSLSFAFESDLKYGSSGPEVTELQEFLTDKGYYSGPITGFFYSLTRSAVIKFQQANSISPAYGYFGPMTRSKANEIIQAENTNEETQEVQEQGKVTNASQDDAASTLQAQIDALLLQIQQLNTQVKEQTKSQQEMVGALKQDKAEKYVEYVPAKKSVLDITIQEYNHKGSNHLPVFRAKLYNRGNKTISISGGKISIHNATSTLDSLGNIEGTGLILQKPERTMTFDQDIMIPGGGEGMIQFLVSIHVGYMNKGEILYVTLDSLRTDADEFMNSFPVRGITYEL</sequence>